<dbReference type="Proteomes" id="UP000554482">
    <property type="component" value="Unassembled WGS sequence"/>
</dbReference>
<evidence type="ECO:0000259" key="2">
    <source>
        <dbReference type="Pfam" id="PF13962"/>
    </source>
</evidence>
<dbReference type="SUPFAM" id="SSF48403">
    <property type="entry name" value="Ankyrin repeat"/>
    <property type="match status" value="1"/>
</dbReference>
<dbReference type="Pfam" id="PF12796">
    <property type="entry name" value="Ank_2"/>
    <property type="match status" value="1"/>
</dbReference>
<gene>
    <name evidence="3" type="ORF">FRX31_005848</name>
</gene>
<keyword evidence="4" id="KW-1185">Reference proteome</keyword>
<reference evidence="3 4" key="1">
    <citation type="submission" date="2020-06" db="EMBL/GenBank/DDBJ databases">
        <title>Transcriptomic and genomic resources for Thalictrum thalictroides and T. hernandezii: Facilitating candidate gene discovery in an emerging model plant lineage.</title>
        <authorList>
            <person name="Arias T."/>
            <person name="Riano-Pachon D.M."/>
            <person name="Di Stilio V.S."/>
        </authorList>
    </citation>
    <scope>NUCLEOTIDE SEQUENCE [LARGE SCALE GENOMIC DNA]</scope>
    <source>
        <strain evidence="4">cv. WT478/WT964</strain>
        <tissue evidence="3">Leaves</tissue>
    </source>
</reference>
<feature type="transmembrane region" description="Helical" evidence="1">
    <location>
        <begin position="404"/>
        <end position="424"/>
    </location>
</feature>
<feature type="domain" description="PGG" evidence="2">
    <location>
        <begin position="397"/>
        <end position="510"/>
    </location>
</feature>
<dbReference type="Gene3D" id="1.25.40.20">
    <property type="entry name" value="Ankyrin repeat-containing domain"/>
    <property type="match status" value="2"/>
</dbReference>
<accession>A0A7J6X6U3</accession>
<evidence type="ECO:0000256" key="1">
    <source>
        <dbReference type="SAM" id="Phobius"/>
    </source>
</evidence>
<dbReference type="InterPro" id="IPR026961">
    <property type="entry name" value="PGG_dom"/>
</dbReference>
<keyword evidence="1" id="KW-0812">Transmembrane</keyword>
<name>A0A7J6X6U3_THATH</name>
<sequence length="561" mass="63682">MERDDWKSFKYQLDLNSGAEAKKVNEEGETFLHLAVASGKEQFVIELVKCMSSEDLRLENTDKCTALYLAAISGTKEMAEIMVEKNMDLVQVRNAHELPVVTAARHENTDMVHYLYWKTPQELLHPDKGKDGATLLTKLIISDLFDIALDLLEKYPTLAKSEDYDGRNAITVLARKPSAFPSGRLHGHWHHCKSILGKIYYAGKQREGFAKLRNEIKGGFKTQEKRSEVHALQVLKIISTQVSKMDDKQLKDAGVYEAVLEATKFGNVEFVYKVMNCNPHMVNCKDATGKGPFLYAIMYRQEKIFSLLQDMRERKSWFSYIGKEDGNNALHQAAIYNRFSQIDRISGVAFQIQCELQWFEEVEKLAPPILKDQHNSRGMTPRELFAKEHAALVEKGEKWMKETATGCMVVAALIATVVFAAAFALPGGNKEENGDPKLLDKKMFMFFIIMDALSLFSSCSSMLMFLSILTSRYAEQDFLVSLPTKLILGLSSLFFSIGTMMAAFCATLFIAVRHKNYWVPITSTILALVPITLFVVLQCPLLLEMFYKTYGRRFYVKKNNC</sequence>
<dbReference type="AlphaFoldDB" id="A0A7J6X6U3"/>
<dbReference type="Pfam" id="PF13962">
    <property type="entry name" value="PGG"/>
    <property type="match status" value="1"/>
</dbReference>
<keyword evidence="1" id="KW-1133">Transmembrane helix</keyword>
<dbReference type="SMART" id="SM00248">
    <property type="entry name" value="ANK"/>
    <property type="match status" value="4"/>
</dbReference>
<dbReference type="GO" id="GO:0016020">
    <property type="term" value="C:membrane"/>
    <property type="evidence" value="ECO:0007669"/>
    <property type="project" value="TreeGrafter"/>
</dbReference>
<proteinExistence type="predicted"/>
<dbReference type="PANTHER" id="PTHR24177">
    <property type="entry name" value="CASKIN"/>
    <property type="match status" value="1"/>
</dbReference>
<comment type="caution">
    <text evidence="3">The sequence shown here is derived from an EMBL/GenBank/DDBJ whole genome shotgun (WGS) entry which is preliminary data.</text>
</comment>
<feature type="transmembrane region" description="Helical" evidence="1">
    <location>
        <begin position="517"/>
        <end position="543"/>
    </location>
</feature>
<dbReference type="PANTHER" id="PTHR24177:SF329">
    <property type="entry name" value="ANKYRIN REPEAT PROTEIN"/>
    <property type="match status" value="1"/>
</dbReference>
<feature type="transmembrane region" description="Helical" evidence="1">
    <location>
        <begin position="486"/>
        <end position="511"/>
    </location>
</feature>
<feature type="transmembrane region" description="Helical" evidence="1">
    <location>
        <begin position="444"/>
        <end position="466"/>
    </location>
</feature>
<organism evidence="3 4">
    <name type="scientific">Thalictrum thalictroides</name>
    <name type="common">Rue-anemone</name>
    <name type="synonym">Anemone thalictroides</name>
    <dbReference type="NCBI Taxonomy" id="46969"/>
    <lineage>
        <taxon>Eukaryota</taxon>
        <taxon>Viridiplantae</taxon>
        <taxon>Streptophyta</taxon>
        <taxon>Embryophyta</taxon>
        <taxon>Tracheophyta</taxon>
        <taxon>Spermatophyta</taxon>
        <taxon>Magnoliopsida</taxon>
        <taxon>Ranunculales</taxon>
        <taxon>Ranunculaceae</taxon>
        <taxon>Thalictroideae</taxon>
        <taxon>Thalictrum</taxon>
    </lineage>
</organism>
<dbReference type="InterPro" id="IPR036770">
    <property type="entry name" value="Ankyrin_rpt-contain_sf"/>
</dbReference>
<evidence type="ECO:0000313" key="4">
    <source>
        <dbReference type="Proteomes" id="UP000554482"/>
    </source>
</evidence>
<keyword evidence="1" id="KW-0472">Membrane</keyword>
<dbReference type="InterPro" id="IPR002110">
    <property type="entry name" value="Ankyrin_rpt"/>
</dbReference>
<evidence type="ECO:0000313" key="3">
    <source>
        <dbReference type="EMBL" id="KAF5204565.1"/>
    </source>
</evidence>
<protein>
    <submittedName>
        <fullName evidence="3">Ankyrin repeat family protein</fullName>
    </submittedName>
</protein>
<dbReference type="OrthoDB" id="1880601at2759"/>
<dbReference type="EMBL" id="JABWDY010005288">
    <property type="protein sequence ID" value="KAF5204565.1"/>
    <property type="molecule type" value="Genomic_DNA"/>
</dbReference>